<sequence>MSYFVRDTFYNPNNYTLEAKVSYAGKEYPCKVEEPWNLCDPDSLPEESKDPALIDVYTISCEVPDREAPYEIEYPIFEEGRLVEVSDPQTVKSIYTSERYSEDFPTEVDLSQFTNLKHFTHFVDGNRKLNYKFTNVKCRKLDMTGQPGLEDYDGIEYETLSVPDADRHPDNFPPIHMLTVGKSFKYIPKKLDSIRELRFYSVSEDLLKSGDLTKLPSLEKLHMDVGDLKIVEGLLSISLPNIKSLSISGLGEGTEDVTIDLVNLPNLERFFLRSTGRKIRMVNVPDSLIEFRGDLDSLTSLPTSVVVLKTLKSMHYPRSGQLMKCSDLIQRSPGCNVRTIRMSNYVGDVFLKLTTHLTTPWKKVKSARK</sequence>
<evidence type="ECO:0000313" key="1">
    <source>
        <dbReference type="EMBL" id="QHU08668.1"/>
    </source>
</evidence>
<dbReference type="SUPFAM" id="SSF52047">
    <property type="entry name" value="RNI-like"/>
    <property type="match status" value="1"/>
</dbReference>
<dbReference type="Gene3D" id="3.80.10.10">
    <property type="entry name" value="Ribonuclease Inhibitor"/>
    <property type="match status" value="1"/>
</dbReference>
<accession>A0A6C0JXR2</accession>
<organism evidence="1">
    <name type="scientific">viral metagenome</name>
    <dbReference type="NCBI Taxonomy" id="1070528"/>
    <lineage>
        <taxon>unclassified sequences</taxon>
        <taxon>metagenomes</taxon>
        <taxon>organismal metagenomes</taxon>
    </lineage>
</organism>
<reference evidence="1" key="1">
    <citation type="journal article" date="2020" name="Nature">
        <title>Giant virus diversity and host interactions through global metagenomics.</title>
        <authorList>
            <person name="Schulz F."/>
            <person name="Roux S."/>
            <person name="Paez-Espino D."/>
            <person name="Jungbluth S."/>
            <person name="Walsh D.A."/>
            <person name="Denef V.J."/>
            <person name="McMahon K.D."/>
            <person name="Konstantinidis K.T."/>
            <person name="Eloe-Fadrosh E.A."/>
            <person name="Kyrpides N.C."/>
            <person name="Woyke T."/>
        </authorList>
    </citation>
    <scope>NUCLEOTIDE SEQUENCE</scope>
    <source>
        <strain evidence="1">GVMAG-S-1063924-116</strain>
    </source>
</reference>
<proteinExistence type="predicted"/>
<dbReference type="InterPro" id="IPR032675">
    <property type="entry name" value="LRR_dom_sf"/>
</dbReference>
<protein>
    <submittedName>
        <fullName evidence="1">Uncharacterized protein</fullName>
    </submittedName>
</protein>
<name>A0A6C0JXR2_9ZZZZ</name>
<dbReference type="EMBL" id="MN740698">
    <property type="protein sequence ID" value="QHU08668.1"/>
    <property type="molecule type" value="Genomic_DNA"/>
</dbReference>
<dbReference type="AlphaFoldDB" id="A0A6C0JXR2"/>